<evidence type="ECO:0000259" key="2">
    <source>
        <dbReference type="PROSITE" id="PS50943"/>
    </source>
</evidence>
<dbReference type="PANTHER" id="PTHR10245:SF15">
    <property type="entry name" value="ENDOTHELIAL DIFFERENTIATION-RELATED FACTOR 1"/>
    <property type="match status" value="1"/>
</dbReference>
<accession>A0ABD1S851</accession>
<proteinExistence type="predicted"/>
<dbReference type="PANTHER" id="PTHR10245">
    <property type="entry name" value="ENDOTHELIAL DIFFERENTIATION-RELATED FACTOR 1 MULTIPROTEIN BRIDGING FACTOR 1"/>
    <property type="match status" value="1"/>
</dbReference>
<dbReference type="PROSITE" id="PS50943">
    <property type="entry name" value="HTH_CROC1"/>
    <property type="match status" value="1"/>
</dbReference>
<gene>
    <name evidence="3" type="ORF">Fot_40689</name>
</gene>
<feature type="domain" description="HTH cro/C1-type" evidence="2">
    <location>
        <begin position="121"/>
        <end position="140"/>
    </location>
</feature>
<sequence>MLCLTVWPLRTQHMYTTKKNGGEGTRKAEGVIRLQRFSQPFTFLALPSAAALLTRWNQLLPEFWTKVARGCDINGVNIAVVMVVAAMESKPGATDLNARKLDEAAEPAALERVPIEVRQAIQKARISKKMSQAELAKLINEQPQNCMDSNCPYNNRSDRVWSSVTGMECSSAGVDFAAQYAWWCLE</sequence>
<evidence type="ECO:0000256" key="1">
    <source>
        <dbReference type="ARBA" id="ARBA00023125"/>
    </source>
</evidence>
<dbReference type="AlphaFoldDB" id="A0ABD1S851"/>
<evidence type="ECO:0000313" key="4">
    <source>
        <dbReference type="Proteomes" id="UP001604277"/>
    </source>
</evidence>
<dbReference type="EMBL" id="JBFOLJ010000011">
    <property type="protein sequence ID" value="KAL2496932.1"/>
    <property type="molecule type" value="Genomic_DNA"/>
</dbReference>
<keyword evidence="1" id="KW-0238">DNA-binding</keyword>
<comment type="caution">
    <text evidence="3">The sequence shown here is derived from an EMBL/GenBank/DDBJ whole genome shotgun (WGS) entry which is preliminary data.</text>
</comment>
<dbReference type="GO" id="GO:0003677">
    <property type="term" value="F:DNA binding"/>
    <property type="evidence" value="ECO:0007669"/>
    <property type="project" value="UniProtKB-KW"/>
</dbReference>
<organism evidence="3 4">
    <name type="scientific">Forsythia ovata</name>
    <dbReference type="NCBI Taxonomy" id="205694"/>
    <lineage>
        <taxon>Eukaryota</taxon>
        <taxon>Viridiplantae</taxon>
        <taxon>Streptophyta</taxon>
        <taxon>Embryophyta</taxon>
        <taxon>Tracheophyta</taxon>
        <taxon>Spermatophyta</taxon>
        <taxon>Magnoliopsida</taxon>
        <taxon>eudicotyledons</taxon>
        <taxon>Gunneridae</taxon>
        <taxon>Pentapetalae</taxon>
        <taxon>asterids</taxon>
        <taxon>lamiids</taxon>
        <taxon>Lamiales</taxon>
        <taxon>Oleaceae</taxon>
        <taxon>Forsythieae</taxon>
        <taxon>Forsythia</taxon>
    </lineage>
</organism>
<evidence type="ECO:0000313" key="3">
    <source>
        <dbReference type="EMBL" id="KAL2496932.1"/>
    </source>
</evidence>
<dbReference type="Gene3D" id="1.10.260.40">
    <property type="entry name" value="lambda repressor-like DNA-binding domains"/>
    <property type="match status" value="1"/>
</dbReference>
<reference evidence="4" key="1">
    <citation type="submission" date="2024-07" db="EMBL/GenBank/DDBJ databases">
        <title>Two chromosome-level genome assemblies of Korean endemic species Abeliophyllum distichum and Forsythia ovata (Oleaceae).</title>
        <authorList>
            <person name="Jang H."/>
        </authorList>
    </citation>
    <scope>NUCLEOTIDE SEQUENCE [LARGE SCALE GENOMIC DNA]</scope>
</reference>
<dbReference type="InterPro" id="IPR010982">
    <property type="entry name" value="Lambda_DNA-bd_dom_sf"/>
</dbReference>
<dbReference type="Proteomes" id="UP001604277">
    <property type="component" value="Unassembled WGS sequence"/>
</dbReference>
<name>A0ABD1S851_9LAMI</name>
<dbReference type="InterPro" id="IPR001387">
    <property type="entry name" value="Cro/C1-type_HTH"/>
</dbReference>
<protein>
    <submittedName>
        <fullName evidence="3">Multiprotein-bridging factor 1c</fullName>
    </submittedName>
</protein>
<keyword evidence="4" id="KW-1185">Reference proteome</keyword>